<dbReference type="PANTHER" id="PTHR31912:SF34">
    <property type="entry name" value="NOTOCHORD-RELATED PROTEIN"/>
    <property type="match status" value="1"/>
</dbReference>
<evidence type="ECO:0000313" key="2">
    <source>
        <dbReference type="Proteomes" id="UP000325313"/>
    </source>
</evidence>
<organism evidence="1 2">
    <name type="scientific">Puccinia graminis f. sp. tritici</name>
    <dbReference type="NCBI Taxonomy" id="56615"/>
    <lineage>
        <taxon>Eukaryota</taxon>
        <taxon>Fungi</taxon>
        <taxon>Dikarya</taxon>
        <taxon>Basidiomycota</taxon>
        <taxon>Pucciniomycotina</taxon>
        <taxon>Pucciniomycetes</taxon>
        <taxon>Pucciniales</taxon>
        <taxon>Pucciniaceae</taxon>
        <taxon>Puccinia</taxon>
    </lineage>
</organism>
<evidence type="ECO:0000313" key="1">
    <source>
        <dbReference type="EMBL" id="KAA1125069.1"/>
    </source>
</evidence>
<protein>
    <submittedName>
        <fullName evidence="1">Uncharacterized protein</fullName>
    </submittedName>
</protein>
<accession>A0A5B0RI79</accession>
<proteinExistence type="predicted"/>
<gene>
    <name evidence="1" type="ORF">PGTUg99_004550</name>
</gene>
<sequence length="514" mass="58467">MKQFDKESLRLGIKDAINIRFLTESKSDPQRKQQMEELMEEDESRLHNSFFKLNAFDGVYDTPVEVLHVILLGVVKYMARDFITDLTKTEKDQLVDRLRSFDCKGLNIDSLKPKYLIQHILSIVGRDFKVILQAAPFVFFDFMDPQKKAIWVALCRLTPLVFQTNIPDMTEFQIQIRWAIDNFLCELMKSTAQWINKPKIHMLRHLPDAILWFGPASLTSTEKFESYNGVLRQASVHSNKLAPGRDISNAFEAYSTLKFVLSGGWIYDGISGAWRTASDDVTAFFRGSSEVRRSMGYNDAVVHPLGANAYPFPIRSQLGDFTPEAIPIELQGPWENLEIMQCRRLKIAKHDDVGNGSFVVVQSPEVPIVIGRVLSIWQVRSDDMSEYYIRLEVYDITSVDPHYEMRGLLRSGLVTFVNAKDVQGTINVQHNCHHGACGLDRTKMSYLERQATGVLVDQVEHTDGDHFIINSASLHNSVLHWHVSDLVVPVISPDEWTTAILSGLEAWGYPVDEA</sequence>
<comment type="caution">
    <text evidence="1">The sequence shown here is derived from an EMBL/GenBank/DDBJ whole genome shotgun (WGS) entry which is preliminary data.</text>
</comment>
<dbReference type="EMBL" id="VDEP01000185">
    <property type="protein sequence ID" value="KAA1125069.1"/>
    <property type="molecule type" value="Genomic_DNA"/>
</dbReference>
<reference evidence="1 2" key="1">
    <citation type="submission" date="2019-05" db="EMBL/GenBank/DDBJ databases">
        <title>Emergence of the Ug99 lineage of the wheat stem rust pathogen through somatic hybridization.</title>
        <authorList>
            <person name="Li F."/>
            <person name="Upadhyaya N.M."/>
            <person name="Sperschneider J."/>
            <person name="Matny O."/>
            <person name="Nguyen-Phuc H."/>
            <person name="Mago R."/>
            <person name="Raley C."/>
            <person name="Miller M.E."/>
            <person name="Silverstein K.A.T."/>
            <person name="Henningsen E."/>
            <person name="Hirsch C.D."/>
            <person name="Visser B."/>
            <person name="Pretorius Z.A."/>
            <person name="Steffenson B.J."/>
            <person name="Schwessinger B."/>
            <person name="Dodds P.N."/>
            <person name="Figueroa M."/>
        </authorList>
    </citation>
    <scope>NUCLEOTIDE SEQUENCE [LARGE SCALE GENOMIC DNA]</scope>
    <source>
        <strain evidence="1 2">Ug99</strain>
    </source>
</reference>
<dbReference type="PANTHER" id="PTHR31912">
    <property type="entry name" value="IP13529P"/>
    <property type="match status" value="1"/>
</dbReference>
<dbReference type="Proteomes" id="UP000325313">
    <property type="component" value="Unassembled WGS sequence"/>
</dbReference>
<dbReference type="AlphaFoldDB" id="A0A5B0RI79"/>
<name>A0A5B0RI79_PUCGR</name>